<reference evidence="4 5" key="1">
    <citation type="journal article" date="2020" name="Mol. Plant">
        <title>The Chromosome-Based Rubber Tree Genome Provides New Insights into Spurge Genome Evolution and Rubber Biosynthesis.</title>
        <authorList>
            <person name="Liu J."/>
            <person name="Shi C."/>
            <person name="Shi C.C."/>
            <person name="Li W."/>
            <person name="Zhang Q.J."/>
            <person name="Zhang Y."/>
            <person name="Li K."/>
            <person name="Lu H.F."/>
            <person name="Shi C."/>
            <person name="Zhu S.T."/>
            <person name="Xiao Z.Y."/>
            <person name="Nan H."/>
            <person name="Yue Y."/>
            <person name="Zhu X.G."/>
            <person name="Wu Y."/>
            <person name="Hong X.N."/>
            <person name="Fan G.Y."/>
            <person name="Tong Y."/>
            <person name="Zhang D."/>
            <person name="Mao C.L."/>
            <person name="Liu Y.L."/>
            <person name="Hao S.J."/>
            <person name="Liu W.Q."/>
            <person name="Lv M.Q."/>
            <person name="Zhang H.B."/>
            <person name="Liu Y."/>
            <person name="Hu-Tang G.R."/>
            <person name="Wang J.P."/>
            <person name="Wang J.H."/>
            <person name="Sun Y.H."/>
            <person name="Ni S.B."/>
            <person name="Chen W.B."/>
            <person name="Zhang X.C."/>
            <person name="Jiao Y.N."/>
            <person name="Eichler E.E."/>
            <person name="Li G.H."/>
            <person name="Liu X."/>
            <person name="Gao L.Z."/>
        </authorList>
    </citation>
    <scope>NUCLEOTIDE SEQUENCE [LARGE SCALE GENOMIC DNA]</scope>
    <source>
        <strain evidence="5">cv. GT1</strain>
        <tissue evidence="4">Leaf</tissue>
    </source>
</reference>
<dbReference type="AlphaFoldDB" id="A0A6A6M6Y2"/>
<feature type="transmembrane region" description="Helical" evidence="3">
    <location>
        <begin position="168"/>
        <end position="192"/>
    </location>
</feature>
<name>A0A6A6M6Y2_HEVBR</name>
<dbReference type="InterPro" id="IPR011990">
    <property type="entry name" value="TPR-like_helical_dom_sf"/>
</dbReference>
<dbReference type="InterPro" id="IPR002885">
    <property type="entry name" value="PPR_rpt"/>
</dbReference>
<gene>
    <name evidence="4" type="ORF">GH714_002761</name>
</gene>
<dbReference type="InterPro" id="IPR046960">
    <property type="entry name" value="PPR_At4g14850-like_plant"/>
</dbReference>
<dbReference type="PROSITE" id="PS51375">
    <property type="entry name" value="PPR"/>
    <property type="match status" value="2"/>
</dbReference>
<dbReference type="GO" id="GO:0003723">
    <property type="term" value="F:RNA binding"/>
    <property type="evidence" value="ECO:0007669"/>
    <property type="project" value="InterPro"/>
</dbReference>
<dbReference type="Proteomes" id="UP000467840">
    <property type="component" value="Chromosome 14"/>
</dbReference>
<sequence length="200" mass="22229">MNEARKMFDTMPERNEISYNAVVSGYVRNGHFNEAIELFQELKSCSSVRFSGSLLVSVLDACAAIGAFEDGKWIHSYVDGDSLDYELEMGTALIDFYAKCGHVKEAVEIFKKMLYKDVTTWSSMILGLAVNGDNERGIELFAEIEKKGTYTQRCSALRASMALCDCKSFHLVIITLLAALGIVVDLLVFLGMPPFEDHAL</sequence>
<keyword evidence="3" id="KW-1133">Transmembrane helix</keyword>
<evidence type="ECO:0000256" key="2">
    <source>
        <dbReference type="PROSITE-ProRule" id="PRU00708"/>
    </source>
</evidence>
<keyword evidence="1" id="KW-0677">Repeat</keyword>
<dbReference type="PANTHER" id="PTHR47926">
    <property type="entry name" value="PENTATRICOPEPTIDE REPEAT-CONTAINING PROTEIN"/>
    <property type="match status" value="1"/>
</dbReference>
<dbReference type="EMBL" id="JAAGAX010000006">
    <property type="protein sequence ID" value="KAF2309461.1"/>
    <property type="molecule type" value="Genomic_DNA"/>
</dbReference>
<keyword evidence="5" id="KW-1185">Reference proteome</keyword>
<evidence type="ECO:0000256" key="1">
    <source>
        <dbReference type="ARBA" id="ARBA00022737"/>
    </source>
</evidence>
<dbReference type="Pfam" id="PF01535">
    <property type="entry name" value="PPR"/>
    <property type="match status" value="3"/>
</dbReference>
<evidence type="ECO:0000256" key="3">
    <source>
        <dbReference type="SAM" id="Phobius"/>
    </source>
</evidence>
<dbReference type="GO" id="GO:0009451">
    <property type="term" value="P:RNA modification"/>
    <property type="evidence" value="ECO:0007669"/>
    <property type="project" value="InterPro"/>
</dbReference>
<keyword evidence="3" id="KW-0472">Membrane</keyword>
<dbReference type="PANTHER" id="PTHR47926:SF350">
    <property type="entry name" value="(WILD MALAYSIAN BANANA) HYPOTHETICAL PROTEIN"/>
    <property type="match status" value="1"/>
</dbReference>
<dbReference type="Gene3D" id="1.25.40.10">
    <property type="entry name" value="Tetratricopeptide repeat domain"/>
    <property type="match status" value="2"/>
</dbReference>
<feature type="repeat" description="PPR" evidence="2">
    <location>
        <begin position="117"/>
        <end position="151"/>
    </location>
</feature>
<evidence type="ECO:0000313" key="5">
    <source>
        <dbReference type="Proteomes" id="UP000467840"/>
    </source>
</evidence>
<keyword evidence="3" id="KW-0812">Transmembrane</keyword>
<feature type="repeat" description="PPR" evidence="2">
    <location>
        <begin position="15"/>
        <end position="49"/>
    </location>
</feature>
<proteinExistence type="predicted"/>
<evidence type="ECO:0000313" key="4">
    <source>
        <dbReference type="EMBL" id="KAF2309461.1"/>
    </source>
</evidence>
<comment type="caution">
    <text evidence="4">The sequence shown here is derived from an EMBL/GenBank/DDBJ whole genome shotgun (WGS) entry which is preliminary data.</text>
</comment>
<accession>A0A6A6M6Y2</accession>
<evidence type="ECO:0008006" key="6">
    <source>
        <dbReference type="Google" id="ProtNLM"/>
    </source>
</evidence>
<organism evidence="4 5">
    <name type="scientific">Hevea brasiliensis</name>
    <name type="common">Para rubber tree</name>
    <name type="synonym">Siphonia brasiliensis</name>
    <dbReference type="NCBI Taxonomy" id="3981"/>
    <lineage>
        <taxon>Eukaryota</taxon>
        <taxon>Viridiplantae</taxon>
        <taxon>Streptophyta</taxon>
        <taxon>Embryophyta</taxon>
        <taxon>Tracheophyta</taxon>
        <taxon>Spermatophyta</taxon>
        <taxon>Magnoliopsida</taxon>
        <taxon>eudicotyledons</taxon>
        <taxon>Gunneridae</taxon>
        <taxon>Pentapetalae</taxon>
        <taxon>rosids</taxon>
        <taxon>fabids</taxon>
        <taxon>Malpighiales</taxon>
        <taxon>Euphorbiaceae</taxon>
        <taxon>Crotonoideae</taxon>
        <taxon>Micrandreae</taxon>
        <taxon>Hevea</taxon>
    </lineage>
</organism>
<protein>
    <recommendedName>
        <fullName evidence="6">Pentacotripeptide-repeat region of PRORP domain-containing protein</fullName>
    </recommendedName>
</protein>
<dbReference type="NCBIfam" id="TIGR00756">
    <property type="entry name" value="PPR"/>
    <property type="match status" value="2"/>
</dbReference>